<protein>
    <recommendedName>
        <fullName evidence="7 8">Small ribosomal subunit protein bS20</fullName>
    </recommendedName>
</protein>
<keyword evidence="3 8" id="KW-0699">rRNA-binding</keyword>
<dbReference type="NCBIfam" id="TIGR00029">
    <property type="entry name" value="S20"/>
    <property type="match status" value="1"/>
</dbReference>
<dbReference type="PANTHER" id="PTHR33398">
    <property type="entry name" value="30S RIBOSOMAL PROTEIN S20"/>
    <property type="match status" value="1"/>
</dbReference>
<dbReference type="GO" id="GO:0006412">
    <property type="term" value="P:translation"/>
    <property type="evidence" value="ECO:0007669"/>
    <property type="project" value="UniProtKB-UniRule"/>
</dbReference>
<evidence type="ECO:0000256" key="1">
    <source>
        <dbReference type="ARBA" id="ARBA00003134"/>
    </source>
</evidence>
<dbReference type="InterPro" id="IPR002583">
    <property type="entry name" value="Ribosomal_bS20"/>
</dbReference>
<comment type="similarity">
    <text evidence="2 8">Belongs to the bacterial ribosomal protein bS20 family.</text>
</comment>
<dbReference type="GO" id="GO:0005829">
    <property type="term" value="C:cytosol"/>
    <property type="evidence" value="ECO:0007669"/>
    <property type="project" value="TreeGrafter"/>
</dbReference>
<evidence type="ECO:0000256" key="8">
    <source>
        <dbReference type="HAMAP-Rule" id="MF_00500"/>
    </source>
</evidence>
<keyword evidence="4 8" id="KW-0694">RNA-binding</keyword>
<dbReference type="FunFam" id="1.20.58.110:FF:000001">
    <property type="entry name" value="30S ribosomal protein S20"/>
    <property type="match status" value="1"/>
</dbReference>
<gene>
    <name evidence="8 9" type="primary">rpsT</name>
    <name evidence="9" type="ORF">IAB44_02320</name>
</gene>
<dbReference type="GO" id="GO:0070181">
    <property type="term" value="F:small ribosomal subunit rRNA binding"/>
    <property type="evidence" value="ECO:0007669"/>
    <property type="project" value="TreeGrafter"/>
</dbReference>
<evidence type="ECO:0000313" key="10">
    <source>
        <dbReference type="Proteomes" id="UP000823935"/>
    </source>
</evidence>
<dbReference type="HAMAP" id="MF_00500">
    <property type="entry name" value="Ribosomal_bS20"/>
    <property type="match status" value="1"/>
</dbReference>
<reference evidence="9" key="1">
    <citation type="submission" date="2020-10" db="EMBL/GenBank/DDBJ databases">
        <authorList>
            <person name="Gilroy R."/>
        </authorList>
    </citation>
    <scope>NUCLEOTIDE SEQUENCE</scope>
    <source>
        <strain evidence="9">CHK190-19873</strain>
    </source>
</reference>
<evidence type="ECO:0000256" key="7">
    <source>
        <dbReference type="ARBA" id="ARBA00035136"/>
    </source>
</evidence>
<dbReference type="Proteomes" id="UP000823935">
    <property type="component" value="Unassembled WGS sequence"/>
</dbReference>
<comment type="function">
    <text evidence="1 8">Binds directly to 16S ribosomal RNA.</text>
</comment>
<evidence type="ECO:0000256" key="2">
    <source>
        <dbReference type="ARBA" id="ARBA00007634"/>
    </source>
</evidence>
<name>A0A9D1EQG3_9FIRM</name>
<keyword evidence="6 8" id="KW-0687">Ribonucleoprotein</keyword>
<evidence type="ECO:0000256" key="4">
    <source>
        <dbReference type="ARBA" id="ARBA00022884"/>
    </source>
</evidence>
<organism evidence="9 10">
    <name type="scientific">Candidatus Limivivens intestinipullorum</name>
    <dbReference type="NCBI Taxonomy" id="2840858"/>
    <lineage>
        <taxon>Bacteria</taxon>
        <taxon>Bacillati</taxon>
        <taxon>Bacillota</taxon>
        <taxon>Clostridia</taxon>
        <taxon>Lachnospirales</taxon>
        <taxon>Lachnospiraceae</taxon>
        <taxon>Lachnospiraceae incertae sedis</taxon>
        <taxon>Candidatus Limivivens</taxon>
    </lineage>
</organism>
<evidence type="ECO:0000256" key="6">
    <source>
        <dbReference type="ARBA" id="ARBA00023274"/>
    </source>
</evidence>
<reference evidence="9" key="2">
    <citation type="journal article" date="2021" name="PeerJ">
        <title>Extensive microbial diversity within the chicken gut microbiome revealed by metagenomics and culture.</title>
        <authorList>
            <person name="Gilroy R."/>
            <person name="Ravi A."/>
            <person name="Getino M."/>
            <person name="Pursley I."/>
            <person name="Horton D.L."/>
            <person name="Alikhan N.F."/>
            <person name="Baker D."/>
            <person name="Gharbi K."/>
            <person name="Hall N."/>
            <person name="Watson M."/>
            <person name="Adriaenssens E.M."/>
            <person name="Foster-Nyarko E."/>
            <person name="Jarju S."/>
            <person name="Secka A."/>
            <person name="Antonio M."/>
            <person name="Oren A."/>
            <person name="Chaudhuri R.R."/>
            <person name="La Ragione R."/>
            <person name="Hildebrand F."/>
            <person name="Pallen M.J."/>
        </authorList>
    </citation>
    <scope>NUCLEOTIDE SEQUENCE</scope>
    <source>
        <strain evidence="9">CHK190-19873</strain>
    </source>
</reference>
<evidence type="ECO:0000256" key="5">
    <source>
        <dbReference type="ARBA" id="ARBA00022980"/>
    </source>
</evidence>
<dbReference type="Gene3D" id="1.20.58.110">
    <property type="entry name" value="Ribosomal protein S20"/>
    <property type="match status" value="1"/>
</dbReference>
<accession>A0A9D1EQG3</accession>
<proteinExistence type="inferred from homology"/>
<dbReference type="PANTHER" id="PTHR33398:SF1">
    <property type="entry name" value="SMALL RIBOSOMAL SUBUNIT PROTEIN BS20C"/>
    <property type="match status" value="1"/>
</dbReference>
<dbReference type="InterPro" id="IPR036510">
    <property type="entry name" value="Ribosomal_bS20_sf"/>
</dbReference>
<keyword evidence="5 8" id="KW-0689">Ribosomal protein</keyword>
<dbReference type="GO" id="GO:0003735">
    <property type="term" value="F:structural constituent of ribosome"/>
    <property type="evidence" value="ECO:0007669"/>
    <property type="project" value="InterPro"/>
</dbReference>
<sequence>MANIKSAKKRILVNRTKMERNKSIRSGVKTAIKKVEAAVAANDAAAAKAELLNATSVIDKAATKGVYHKNNASRKVARLAKAVNSIS</sequence>
<evidence type="ECO:0000313" key="9">
    <source>
        <dbReference type="EMBL" id="HIS30372.1"/>
    </source>
</evidence>
<dbReference type="AlphaFoldDB" id="A0A9D1EQG3"/>
<dbReference type="GO" id="GO:0015935">
    <property type="term" value="C:small ribosomal subunit"/>
    <property type="evidence" value="ECO:0007669"/>
    <property type="project" value="TreeGrafter"/>
</dbReference>
<comment type="caution">
    <text evidence="9">The sequence shown here is derived from an EMBL/GenBank/DDBJ whole genome shotgun (WGS) entry which is preliminary data.</text>
</comment>
<dbReference type="Pfam" id="PF01649">
    <property type="entry name" value="Ribosomal_S20p"/>
    <property type="match status" value="1"/>
</dbReference>
<evidence type="ECO:0000256" key="3">
    <source>
        <dbReference type="ARBA" id="ARBA00022730"/>
    </source>
</evidence>
<dbReference type="SUPFAM" id="SSF46992">
    <property type="entry name" value="Ribosomal protein S20"/>
    <property type="match status" value="1"/>
</dbReference>
<dbReference type="EMBL" id="DVIQ01000014">
    <property type="protein sequence ID" value="HIS30372.1"/>
    <property type="molecule type" value="Genomic_DNA"/>
</dbReference>